<dbReference type="AlphaFoldDB" id="A0AAP3E966"/>
<dbReference type="RefSeq" id="WP_342810201.1">
    <property type="nucleotide sequence ID" value="NZ_JAOPJZ010000024.1"/>
</dbReference>
<protein>
    <submittedName>
        <fullName evidence="2">Uncharacterized protein</fullName>
    </submittedName>
</protein>
<evidence type="ECO:0000256" key="1">
    <source>
        <dbReference type="SAM" id="MobiDB-lite"/>
    </source>
</evidence>
<sequence length="94" mass="11137">MSTECLIEERAEDARKTWDNQRDNQGDAQARAMNAEERVDRLEAELEHTERRLQVIITRYERLLEEKDRQLSRRQETTADEGESLLSRIVSKYG</sequence>
<proteinExistence type="predicted"/>
<feature type="region of interest" description="Disordered" evidence="1">
    <location>
        <begin position="11"/>
        <end position="32"/>
    </location>
</feature>
<accession>A0AAP3E966</accession>
<dbReference type="EMBL" id="JAOPJZ010000024">
    <property type="protein sequence ID" value="MCU4753894.1"/>
    <property type="molecule type" value="Genomic_DNA"/>
</dbReference>
<evidence type="ECO:0000313" key="3">
    <source>
        <dbReference type="Proteomes" id="UP001321047"/>
    </source>
</evidence>
<reference evidence="2 3" key="1">
    <citation type="submission" date="2022-09" db="EMBL/GenBank/DDBJ databases">
        <title>Enrichment on poylsaccharides allowed isolation of novel metabolic and taxonomic groups of Haloarchaea.</title>
        <authorList>
            <person name="Sorokin D.Y."/>
            <person name="Elcheninov A.G."/>
            <person name="Khizhniak T.V."/>
            <person name="Kolganova T.V."/>
            <person name="Kublanov I.V."/>
        </authorList>
    </citation>
    <scope>NUCLEOTIDE SEQUENCE [LARGE SCALE GENOMIC DNA]</scope>
    <source>
        <strain evidence="2 3">AArc-curdl1</strain>
    </source>
</reference>
<comment type="caution">
    <text evidence="2">The sequence shown here is derived from an EMBL/GenBank/DDBJ whole genome shotgun (WGS) entry which is preliminary data.</text>
</comment>
<gene>
    <name evidence="2" type="ORF">OB919_18235</name>
</gene>
<dbReference type="Proteomes" id="UP001321047">
    <property type="component" value="Unassembled WGS sequence"/>
</dbReference>
<evidence type="ECO:0000313" key="2">
    <source>
        <dbReference type="EMBL" id="MCU4753894.1"/>
    </source>
</evidence>
<organism evidence="2 3">
    <name type="scientific">Natronosalvus hydrolyticus</name>
    <dbReference type="NCBI Taxonomy" id="2979988"/>
    <lineage>
        <taxon>Archaea</taxon>
        <taxon>Methanobacteriati</taxon>
        <taxon>Methanobacteriota</taxon>
        <taxon>Stenosarchaea group</taxon>
        <taxon>Halobacteria</taxon>
        <taxon>Halobacteriales</taxon>
        <taxon>Natrialbaceae</taxon>
        <taxon>Natronosalvus</taxon>
    </lineage>
</organism>
<keyword evidence="3" id="KW-1185">Reference proteome</keyword>
<name>A0AAP3E966_9EURY</name>
<feature type="compositionally biased region" description="Basic and acidic residues" evidence="1">
    <location>
        <begin position="11"/>
        <end position="25"/>
    </location>
</feature>